<feature type="chain" id="PRO_5025361559" description="Lytic polysaccharide monooxygenase" evidence="2">
    <location>
        <begin position="17"/>
        <end position="273"/>
    </location>
</feature>
<evidence type="ECO:0008006" key="5">
    <source>
        <dbReference type="Google" id="ProtNLM"/>
    </source>
</evidence>
<evidence type="ECO:0000313" key="3">
    <source>
        <dbReference type="EMBL" id="KAF2658326.1"/>
    </source>
</evidence>
<evidence type="ECO:0000256" key="1">
    <source>
        <dbReference type="SAM" id="MobiDB-lite"/>
    </source>
</evidence>
<name>A0A6A6TFX0_9PLEO</name>
<feature type="compositionally biased region" description="Low complexity" evidence="1">
    <location>
        <begin position="223"/>
        <end position="245"/>
    </location>
</feature>
<protein>
    <recommendedName>
        <fullName evidence="5">Lytic polysaccharide monooxygenase</fullName>
    </recommendedName>
</protein>
<sequence length="273" mass="29136">MKLVTLLSGLVAFGCAQETTTIFNPFNYLGYLNGRFSSPVVLRDDYDGLRWLSMNLCFPGPAVVRREGYNDFECSDPWPARLGHLNASNVQDFCINGSIVEGGRTWEADFQLGPEGALSWRYAVLCEWDEELGDGPAYCSHSESACDFTNSATLSYRFTDYAFDYQTVEIVTSSAASMPLNTFDAGKTTLASPQSTAMSMSPTIPGSASAVAASITSTASTTAVSSSPATTNSTNATTTHTQTHSKGGAASPITTNGTFQTLVLGLIAYFFGL</sequence>
<keyword evidence="4" id="KW-1185">Reference proteome</keyword>
<dbReference type="EMBL" id="MU004316">
    <property type="protein sequence ID" value="KAF2658326.1"/>
    <property type="molecule type" value="Genomic_DNA"/>
</dbReference>
<keyword evidence="2" id="KW-0732">Signal</keyword>
<dbReference type="PROSITE" id="PS51257">
    <property type="entry name" value="PROKAR_LIPOPROTEIN"/>
    <property type="match status" value="1"/>
</dbReference>
<accession>A0A6A6TFX0</accession>
<gene>
    <name evidence="3" type="ORF">K491DRAFT_713713</name>
</gene>
<reference evidence="3" key="1">
    <citation type="journal article" date="2020" name="Stud. Mycol.">
        <title>101 Dothideomycetes genomes: a test case for predicting lifestyles and emergence of pathogens.</title>
        <authorList>
            <person name="Haridas S."/>
            <person name="Albert R."/>
            <person name="Binder M."/>
            <person name="Bloem J."/>
            <person name="Labutti K."/>
            <person name="Salamov A."/>
            <person name="Andreopoulos B."/>
            <person name="Baker S."/>
            <person name="Barry K."/>
            <person name="Bills G."/>
            <person name="Bluhm B."/>
            <person name="Cannon C."/>
            <person name="Castanera R."/>
            <person name="Culley D."/>
            <person name="Daum C."/>
            <person name="Ezra D."/>
            <person name="Gonzalez J."/>
            <person name="Henrissat B."/>
            <person name="Kuo A."/>
            <person name="Liang C."/>
            <person name="Lipzen A."/>
            <person name="Lutzoni F."/>
            <person name="Magnuson J."/>
            <person name="Mondo S."/>
            <person name="Nolan M."/>
            <person name="Ohm R."/>
            <person name="Pangilinan J."/>
            <person name="Park H.-J."/>
            <person name="Ramirez L."/>
            <person name="Alfaro M."/>
            <person name="Sun H."/>
            <person name="Tritt A."/>
            <person name="Yoshinaga Y."/>
            <person name="Zwiers L.-H."/>
            <person name="Turgeon B."/>
            <person name="Goodwin S."/>
            <person name="Spatafora J."/>
            <person name="Crous P."/>
            <person name="Grigoriev I."/>
        </authorList>
    </citation>
    <scope>NUCLEOTIDE SEQUENCE</scope>
    <source>
        <strain evidence="3">CBS 122681</strain>
    </source>
</reference>
<evidence type="ECO:0000256" key="2">
    <source>
        <dbReference type="SAM" id="SignalP"/>
    </source>
</evidence>
<proteinExistence type="predicted"/>
<feature type="signal peptide" evidence="2">
    <location>
        <begin position="1"/>
        <end position="16"/>
    </location>
</feature>
<evidence type="ECO:0000313" key="4">
    <source>
        <dbReference type="Proteomes" id="UP000799324"/>
    </source>
</evidence>
<dbReference type="Proteomes" id="UP000799324">
    <property type="component" value="Unassembled WGS sequence"/>
</dbReference>
<feature type="region of interest" description="Disordered" evidence="1">
    <location>
        <begin position="223"/>
        <end position="251"/>
    </location>
</feature>
<organism evidence="3 4">
    <name type="scientific">Lophiostoma macrostomum CBS 122681</name>
    <dbReference type="NCBI Taxonomy" id="1314788"/>
    <lineage>
        <taxon>Eukaryota</taxon>
        <taxon>Fungi</taxon>
        <taxon>Dikarya</taxon>
        <taxon>Ascomycota</taxon>
        <taxon>Pezizomycotina</taxon>
        <taxon>Dothideomycetes</taxon>
        <taxon>Pleosporomycetidae</taxon>
        <taxon>Pleosporales</taxon>
        <taxon>Lophiostomataceae</taxon>
        <taxon>Lophiostoma</taxon>
    </lineage>
</organism>
<dbReference type="AlphaFoldDB" id="A0A6A6TFX0"/>